<sequence length="119" mass="13392">MYRVANCLRSLKCLHTTPTSTKVNFSKTLKAFLASSSSDNITRESIFTDEHVELRRTLNKIIEKDINPYVDEWEAACRFPAHDVFKKLGSAGLLGLNKPTEYGGMALDFTFTLAMAEEL</sequence>
<protein>
    <submittedName>
        <fullName evidence="1">Probable acyl- dehydrogenase 6</fullName>
    </submittedName>
</protein>
<dbReference type="GO" id="GO:0050660">
    <property type="term" value="F:flavin adenine dinucleotide binding"/>
    <property type="evidence" value="ECO:0007669"/>
    <property type="project" value="InterPro"/>
</dbReference>
<dbReference type="Proteomes" id="UP001152795">
    <property type="component" value="Unassembled WGS sequence"/>
</dbReference>
<dbReference type="EMBL" id="CACRXK020012188">
    <property type="protein sequence ID" value="CAB4022843.1"/>
    <property type="molecule type" value="Genomic_DNA"/>
</dbReference>
<dbReference type="AlphaFoldDB" id="A0A7D9KZL6"/>
<dbReference type="InterPro" id="IPR037069">
    <property type="entry name" value="AcylCoA_DH/ox_N_sf"/>
</dbReference>
<name>A0A7D9KZL6_PARCT</name>
<dbReference type="Gene3D" id="1.10.540.10">
    <property type="entry name" value="Acyl-CoA dehydrogenase/oxidase, N-terminal domain"/>
    <property type="match status" value="1"/>
</dbReference>
<dbReference type="SUPFAM" id="SSF56645">
    <property type="entry name" value="Acyl-CoA dehydrogenase NM domain-like"/>
    <property type="match status" value="1"/>
</dbReference>
<evidence type="ECO:0000313" key="2">
    <source>
        <dbReference type="Proteomes" id="UP001152795"/>
    </source>
</evidence>
<dbReference type="GO" id="GO:0016627">
    <property type="term" value="F:oxidoreductase activity, acting on the CH-CH group of donors"/>
    <property type="evidence" value="ECO:0007669"/>
    <property type="project" value="InterPro"/>
</dbReference>
<proteinExistence type="predicted"/>
<accession>A0A7D9KZL6</accession>
<gene>
    <name evidence="1" type="ORF">PACLA_8A006645</name>
</gene>
<dbReference type="Pfam" id="PF02771">
    <property type="entry name" value="Acyl-CoA_dh_N"/>
    <property type="match status" value="1"/>
</dbReference>
<dbReference type="InterPro" id="IPR013786">
    <property type="entry name" value="AcylCoA_DH/ox_N"/>
</dbReference>
<dbReference type="OrthoDB" id="10262177at2759"/>
<organism evidence="1 2">
    <name type="scientific">Paramuricea clavata</name>
    <name type="common">Red gorgonian</name>
    <name type="synonym">Violescent sea-whip</name>
    <dbReference type="NCBI Taxonomy" id="317549"/>
    <lineage>
        <taxon>Eukaryota</taxon>
        <taxon>Metazoa</taxon>
        <taxon>Cnidaria</taxon>
        <taxon>Anthozoa</taxon>
        <taxon>Octocorallia</taxon>
        <taxon>Malacalcyonacea</taxon>
        <taxon>Plexauridae</taxon>
        <taxon>Paramuricea</taxon>
    </lineage>
</organism>
<dbReference type="InterPro" id="IPR009100">
    <property type="entry name" value="AcylCoA_DH/oxidase_NM_dom_sf"/>
</dbReference>
<comment type="caution">
    <text evidence="1">The sequence shown here is derived from an EMBL/GenBank/DDBJ whole genome shotgun (WGS) entry which is preliminary data.</text>
</comment>
<reference evidence="1" key="1">
    <citation type="submission" date="2020-04" db="EMBL/GenBank/DDBJ databases">
        <authorList>
            <person name="Alioto T."/>
            <person name="Alioto T."/>
            <person name="Gomez Garrido J."/>
        </authorList>
    </citation>
    <scope>NUCLEOTIDE SEQUENCE</scope>
    <source>
        <strain evidence="1">A484AB</strain>
    </source>
</reference>
<keyword evidence="2" id="KW-1185">Reference proteome</keyword>
<evidence type="ECO:0000313" key="1">
    <source>
        <dbReference type="EMBL" id="CAB4022843.1"/>
    </source>
</evidence>
<feature type="non-terminal residue" evidence="1">
    <location>
        <position position="119"/>
    </location>
</feature>